<dbReference type="InterPro" id="IPR039556">
    <property type="entry name" value="ICL/PEPM"/>
</dbReference>
<organism evidence="1 2">
    <name type="scientific">Amycolatopsis xylanica</name>
    <dbReference type="NCBI Taxonomy" id="589385"/>
    <lineage>
        <taxon>Bacteria</taxon>
        <taxon>Bacillati</taxon>
        <taxon>Actinomycetota</taxon>
        <taxon>Actinomycetes</taxon>
        <taxon>Pseudonocardiales</taxon>
        <taxon>Pseudonocardiaceae</taxon>
        <taxon>Amycolatopsis</taxon>
    </lineage>
</organism>
<dbReference type="AlphaFoldDB" id="A0A1H3RVL9"/>
<protein>
    <submittedName>
        <fullName evidence="1">2-Methylisocitrate lyase, PEP mutase family</fullName>
    </submittedName>
</protein>
<reference evidence="1 2" key="1">
    <citation type="submission" date="2016-10" db="EMBL/GenBank/DDBJ databases">
        <authorList>
            <person name="de Groot N.N."/>
        </authorList>
    </citation>
    <scope>NUCLEOTIDE SEQUENCE [LARGE SCALE GENOMIC DNA]</scope>
    <source>
        <strain evidence="1 2">CPCC 202699</strain>
    </source>
</reference>
<evidence type="ECO:0000313" key="1">
    <source>
        <dbReference type="EMBL" id="SDZ29680.1"/>
    </source>
</evidence>
<dbReference type="Pfam" id="PF13714">
    <property type="entry name" value="PEP_mutase"/>
    <property type="match status" value="1"/>
</dbReference>
<dbReference type="InterPro" id="IPR015813">
    <property type="entry name" value="Pyrv/PenolPyrv_kinase-like_dom"/>
</dbReference>
<dbReference type="RefSeq" id="WP_091298262.1">
    <property type="nucleotide sequence ID" value="NZ_FNON01000012.1"/>
</dbReference>
<dbReference type="STRING" id="589385.SAMN05421504_11237"/>
<gene>
    <name evidence="1" type="ORF">SAMN05421504_11237</name>
</gene>
<dbReference type="InterPro" id="IPR040442">
    <property type="entry name" value="Pyrv_kinase-like_dom_sf"/>
</dbReference>
<keyword evidence="2" id="KW-1185">Reference proteome</keyword>
<sequence>MTDQAAKATRFRALHERPEPLLLPNPWDAGTARLLAGLGYEALATTSLGVANTAGRARASRQEILDNCRVINEATPLPVNADLENCFADDPAEAAQLIEVACEYGAVGASIEDHTGDHRTPIYDFALSVDRVRAAVEVARKLPIPFVLTARAENHIHGVDDLDDTIRRLQAYADAGADVLYAPGLRTLDEMRAVVSSVSKPVNVVMGFADPSITLEQLGEIGVRRVSIGAALSRLALKSFMDGARQMREGAFGFVAGLPPIAELQADFEAR</sequence>
<proteinExistence type="predicted"/>
<dbReference type="PANTHER" id="PTHR42905:SF16">
    <property type="entry name" value="CARBOXYPHOSPHONOENOLPYRUVATE PHOSPHONOMUTASE-LIKE PROTEIN (AFU_ORTHOLOGUE AFUA_5G07230)"/>
    <property type="match status" value="1"/>
</dbReference>
<name>A0A1H3RVL9_9PSEU</name>
<dbReference type="GO" id="GO:0016829">
    <property type="term" value="F:lyase activity"/>
    <property type="evidence" value="ECO:0007669"/>
    <property type="project" value="UniProtKB-KW"/>
</dbReference>
<dbReference type="Gene3D" id="3.20.20.60">
    <property type="entry name" value="Phosphoenolpyruvate-binding domains"/>
    <property type="match status" value="1"/>
</dbReference>
<dbReference type="OrthoDB" id="9780430at2"/>
<dbReference type="Proteomes" id="UP000199515">
    <property type="component" value="Unassembled WGS sequence"/>
</dbReference>
<dbReference type="CDD" id="cd00377">
    <property type="entry name" value="ICL_PEPM"/>
    <property type="match status" value="1"/>
</dbReference>
<dbReference type="PANTHER" id="PTHR42905">
    <property type="entry name" value="PHOSPHOENOLPYRUVATE CARBOXYLASE"/>
    <property type="match status" value="1"/>
</dbReference>
<dbReference type="EMBL" id="FNON01000012">
    <property type="protein sequence ID" value="SDZ29680.1"/>
    <property type="molecule type" value="Genomic_DNA"/>
</dbReference>
<evidence type="ECO:0000313" key="2">
    <source>
        <dbReference type="Proteomes" id="UP000199515"/>
    </source>
</evidence>
<accession>A0A1H3RVL9</accession>
<dbReference type="SUPFAM" id="SSF51621">
    <property type="entry name" value="Phosphoenolpyruvate/pyruvate domain"/>
    <property type="match status" value="1"/>
</dbReference>
<keyword evidence="1" id="KW-0456">Lyase</keyword>